<dbReference type="eggNOG" id="KOG3407">
    <property type="taxonomic scope" value="Eukaryota"/>
</dbReference>
<reference evidence="3 4" key="1">
    <citation type="submission" date="2012-10" db="EMBL/GenBank/DDBJ databases">
        <title>Genome sequencing and analysis of entomopathogenic fungi Beauveria bassiana D1-5.</title>
        <authorList>
            <person name="Li Q."/>
            <person name="Wang L."/>
            <person name="Zhang Z."/>
            <person name="Wang Q."/>
            <person name="Ren J."/>
            <person name="Wang M."/>
            <person name="Xu W."/>
            <person name="Wang J."/>
            <person name="Lu Y."/>
            <person name="Du Q."/>
            <person name="Sun Z."/>
        </authorList>
    </citation>
    <scope>NUCLEOTIDE SEQUENCE [LARGE SCALE GENOMIC DNA]</scope>
    <source>
        <strain evidence="3 4">D1-5</strain>
    </source>
</reference>
<evidence type="ECO:0000256" key="1">
    <source>
        <dbReference type="SAM" id="Coils"/>
    </source>
</evidence>
<feature type="coiled-coil region" evidence="1">
    <location>
        <begin position="94"/>
        <end position="157"/>
    </location>
</feature>
<dbReference type="InterPro" id="IPR013169">
    <property type="entry name" value="mRNA_splic_Cwf18-like"/>
</dbReference>
<evidence type="ECO:0000313" key="4">
    <source>
        <dbReference type="Proteomes" id="UP000030106"/>
    </source>
</evidence>
<proteinExistence type="predicted"/>
<dbReference type="Pfam" id="PF08315">
    <property type="entry name" value="cwf18"/>
    <property type="match status" value="1"/>
</dbReference>
<feature type="region of interest" description="Disordered" evidence="2">
    <location>
        <begin position="168"/>
        <end position="216"/>
    </location>
</feature>
<name>A0A0A2VG45_BEABA</name>
<dbReference type="PANTHER" id="PTHR31551">
    <property type="entry name" value="PRE-MRNA-SPLICING FACTOR CWF18"/>
    <property type="match status" value="1"/>
</dbReference>
<evidence type="ECO:0000313" key="3">
    <source>
        <dbReference type="EMBL" id="KGQ06846.1"/>
    </source>
</evidence>
<dbReference type="HOGENOM" id="CLU_091076_0_0_1"/>
<dbReference type="PANTHER" id="PTHR31551:SF1">
    <property type="entry name" value="COILED-COIL DOMAIN-CONTAINING PROTEIN 12"/>
    <property type="match status" value="1"/>
</dbReference>
<comment type="caution">
    <text evidence="3">The sequence shown here is derived from an EMBL/GenBank/DDBJ whole genome shotgun (WGS) entry which is preliminary data.</text>
</comment>
<dbReference type="GO" id="GO:0071014">
    <property type="term" value="C:post-mRNA release spliceosomal complex"/>
    <property type="evidence" value="ECO:0007669"/>
    <property type="project" value="TreeGrafter"/>
</dbReference>
<gene>
    <name evidence="3" type="ORF">BBAD15_g7814</name>
</gene>
<keyword evidence="1" id="KW-0175">Coiled coil</keyword>
<dbReference type="GO" id="GO:0005684">
    <property type="term" value="C:U2-type spliceosomal complex"/>
    <property type="evidence" value="ECO:0007669"/>
    <property type="project" value="TreeGrafter"/>
</dbReference>
<dbReference type="AlphaFoldDB" id="A0A0A2VG45"/>
<dbReference type="OrthoDB" id="10261348at2759"/>
<dbReference type="Proteomes" id="UP000030106">
    <property type="component" value="Unassembled WGS sequence"/>
</dbReference>
<dbReference type="EMBL" id="ANFO01000748">
    <property type="protein sequence ID" value="KGQ06846.1"/>
    <property type="molecule type" value="Genomic_DNA"/>
</dbReference>
<protein>
    <submittedName>
        <fullName evidence="3">Cell cycle control protein cwf18</fullName>
    </submittedName>
</protein>
<feature type="region of interest" description="Disordered" evidence="2">
    <location>
        <begin position="20"/>
        <end position="88"/>
    </location>
</feature>
<organism evidence="3 4">
    <name type="scientific">Beauveria bassiana D1-5</name>
    <dbReference type="NCBI Taxonomy" id="1245745"/>
    <lineage>
        <taxon>Eukaryota</taxon>
        <taxon>Fungi</taxon>
        <taxon>Dikarya</taxon>
        <taxon>Ascomycota</taxon>
        <taxon>Pezizomycotina</taxon>
        <taxon>Sordariomycetes</taxon>
        <taxon>Hypocreomycetidae</taxon>
        <taxon>Hypocreales</taxon>
        <taxon>Cordycipitaceae</taxon>
        <taxon>Beauveria</taxon>
    </lineage>
</organism>
<evidence type="ECO:0000256" key="2">
    <source>
        <dbReference type="SAM" id="MobiDB-lite"/>
    </source>
</evidence>
<accession>A0A0A2VG45</accession>
<feature type="compositionally biased region" description="Acidic residues" evidence="2">
    <location>
        <begin position="198"/>
        <end position="216"/>
    </location>
</feature>
<dbReference type="STRING" id="1245745.A0A0A2VG45"/>
<sequence>MSSHTALSAASEDRKARLAKLKSLKRKQPTDEFVALEANERLPATSSHKENEDADGEDAPPDVTHLHLSGRNYDPETRGPKLGFEAPPTLADDKATLEQQAADLEAQVKQQAATEAAEQKGIDLFKLQPKKPNWDLKRNLEQKMDVLNVRTDNAIARLVKDRITAAQKAAQKSSSGEDVEAVGMDGATLVESLRVREQEEEEEERREKEEDEALTA</sequence>